<dbReference type="EMBL" id="OE179152">
    <property type="protein sequence ID" value="CAD7567790.1"/>
    <property type="molecule type" value="Genomic_DNA"/>
</dbReference>
<dbReference type="InterPro" id="IPR037193">
    <property type="entry name" value="GDNF_alpha"/>
</dbReference>
<sequence length="431" mass="48406">MHEYCFNKGGKRCHIVAYVSAVSAIIYVRLSQAQGPPIKKKQKTENKQDECLVSQEKLHPVCAQRVEGTALPTCHSLAEFCREELTCRLEYYEQSCAVDSVTKKCAGPPGECRKAMLGILGTELRANCACKGTDFTQLYDCLGWQRLLWVNPCVELLVLVIYVYDSTIRYLYLAAIYSSPMASLVLTDSSQLTDKSFEKLPDQITYPYAEPYDLQKHTPLKPGSQVLIYVQSMFDMTHRAAENMPLTATAVPTIITLPAQRFTDSSSLVEKATSTAATSSVDNGHKSTDMVIVPSTPSTTTTTTIPPLYYECSKKNMDVIFFFKGFCVVQRPYQSDQYIREGRGKRVSVCLLVVGRDNTMKRTQETITASRRFYTTRLVRLLLRSPSHKLLCNIAPPSPPSPTSPIIRSLQFTFQQNLFVLRRNCGNDVLM</sequence>
<dbReference type="GO" id="GO:0043235">
    <property type="term" value="C:receptor complex"/>
    <property type="evidence" value="ECO:0007669"/>
    <property type="project" value="TreeGrafter"/>
</dbReference>
<dbReference type="AlphaFoldDB" id="A0A7R9IW41"/>
<dbReference type="Pfam" id="PF02351">
    <property type="entry name" value="GDNF"/>
    <property type="match status" value="1"/>
</dbReference>
<proteinExistence type="inferred from homology"/>
<dbReference type="GO" id="GO:0007399">
    <property type="term" value="P:nervous system development"/>
    <property type="evidence" value="ECO:0007669"/>
    <property type="project" value="TreeGrafter"/>
</dbReference>
<evidence type="ECO:0000256" key="4">
    <source>
        <dbReference type="ARBA" id="ARBA00022729"/>
    </source>
</evidence>
<comment type="subcellular location">
    <subcellularLocation>
        <location evidence="1">Cell membrane</location>
    </subcellularLocation>
</comment>
<keyword evidence="4" id="KW-0732">Signal</keyword>
<evidence type="ECO:0000256" key="6">
    <source>
        <dbReference type="ARBA" id="ARBA00023170"/>
    </source>
</evidence>
<dbReference type="GO" id="GO:0038023">
    <property type="term" value="F:signaling receptor activity"/>
    <property type="evidence" value="ECO:0007669"/>
    <property type="project" value="InterPro"/>
</dbReference>
<gene>
    <name evidence="9" type="ORF">TCMB3V08_LOCUS572</name>
</gene>
<keyword evidence="5" id="KW-0472">Membrane</keyword>
<dbReference type="SUPFAM" id="SSF110035">
    <property type="entry name" value="GDNF receptor-like"/>
    <property type="match status" value="1"/>
</dbReference>
<organism evidence="9">
    <name type="scientific">Timema californicum</name>
    <name type="common">California timema</name>
    <name type="synonym">Walking stick</name>
    <dbReference type="NCBI Taxonomy" id="61474"/>
    <lineage>
        <taxon>Eukaryota</taxon>
        <taxon>Metazoa</taxon>
        <taxon>Ecdysozoa</taxon>
        <taxon>Arthropoda</taxon>
        <taxon>Hexapoda</taxon>
        <taxon>Insecta</taxon>
        <taxon>Pterygota</taxon>
        <taxon>Neoptera</taxon>
        <taxon>Polyneoptera</taxon>
        <taxon>Phasmatodea</taxon>
        <taxon>Timematodea</taxon>
        <taxon>Timematoidea</taxon>
        <taxon>Timematidae</taxon>
        <taxon>Timema</taxon>
    </lineage>
</organism>
<accession>A0A7R9IW41</accession>
<feature type="domain" description="GDNF/GAS1" evidence="8">
    <location>
        <begin position="74"/>
        <end position="153"/>
    </location>
</feature>
<dbReference type="GO" id="GO:0007169">
    <property type="term" value="P:cell surface receptor protein tyrosine kinase signaling pathway"/>
    <property type="evidence" value="ECO:0007669"/>
    <property type="project" value="UniProtKB-ARBA"/>
</dbReference>
<evidence type="ECO:0000256" key="5">
    <source>
        <dbReference type="ARBA" id="ARBA00023136"/>
    </source>
</evidence>
<keyword evidence="7" id="KW-0325">Glycoprotein</keyword>
<evidence type="ECO:0000256" key="3">
    <source>
        <dbReference type="ARBA" id="ARBA00022475"/>
    </source>
</evidence>
<evidence type="ECO:0000256" key="1">
    <source>
        <dbReference type="ARBA" id="ARBA00004236"/>
    </source>
</evidence>
<dbReference type="PANTHER" id="PTHR10269:SF12">
    <property type="entry name" value="GLIAL CELL LINE-DERIVED NEUROTROPHIC FAMILY RECEPTOR-LIKE, ISOFORM E"/>
    <property type="match status" value="1"/>
</dbReference>
<evidence type="ECO:0000259" key="8">
    <source>
        <dbReference type="SMART" id="SM00907"/>
    </source>
</evidence>
<keyword evidence="3" id="KW-1003">Cell membrane</keyword>
<dbReference type="SMART" id="SM00907">
    <property type="entry name" value="GDNF"/>
    <property type="match status" value="1"/>
</dbReference>
<dbReference type="GO" id="GO:0009897">
    <property type="term" value="C:external side of plasma membrane"/>
    <property type="evidence" value="ECO:0007669"/>
    <property type="project" value="TreeGrafter"/>
</dbReference>
<evidence type="ECO:0000256" key="2">
    <source>
        <dbReference type="ARBA" id="ARBA00005961"/>
    </source>
</evidence>
<protein>
    <submittedName>
        <fullName evidence="9">(California timema) hypothetical protein</fullName>
    </submittedName>
</protein>
<comment type="similarity">
    <text evidence="2">Belongs to the GDNFR family.</text>
</comment>
<evidence type="ECO:0000256" key="7">
    <source>
        <dbReference type="ARBA" id="ARBA00023180"/>
    </source>
</evidence>
<dbReference type="InterPro" id="IPR016017">
    <property type="entry name" value="GDNF/GAS1"/>
</dbReference>
<dbReference type="InterPro" id="IPR003438">
    <property type="entry name" value="GDNF_rcpt"/>
</dbReference>
<reference evidence="9" key="1">
    <citation type="submission" date="2020-11" db="EMBL/GenBank/DDBJ databases">
        <authorList>
            <person name="Tran Van P."/>
        </authorList>
    </citation>
    <scope>NUCLEOTIDE SEQUENCE</scope>
</reference>
<dbReference type="PANTHER" id="PTHR10269">
    <property type="entry name" value="GDNF RECEPTOR ALPHA"/>
    <property type="match status" value="1"/>
</dbReference>
<keyword evidence="6" id="KW-0675">Receptor</keyword>
<name>A0A7R9IW41_TIMCA</name>
<evidence type="ECO:0000313" key="9">
    <source>
        <dbReference type="EMBL" id="CAD7567790.1"/>
    </source>
</evidence>